<comment type="caution">
    <text evidence="1">The sequence shown here is derived from an EMBL/GenBank/DDBJ whole genome shotgun (WGS) entry which is preliminary data.</text>
</comment>
<dbReference type="AlphaFoldDB" id="A0A1W0WK00"/>
<keyword evidence="2" id="KW-1185">Reference proteome</keyword>
<dbReference type="EMBL" id="MTYJ01000088">
    <property type="protein sequence ID" value="OQV15497.1"/>
    <property type="molecule type" value="Genomic_DNA"/>
</dbReference>
<accession>A0A1W0WK00</accession>
<gene>
    <name evidence="1" type="ORF">BV898_10364</name>
</gene>
<protein>
    <submittedName>
        <fullName evidence="1">Uncharacterized protein</fullName>
    </submittedName>
</protein>
<dbReference type="Proteomes" id="UP000192578">
    <property type="component" value="Unassembled WGS sequence"/>
</dbReference>
<name>A0A1W0WK00_HYPEX</name>
<proteinExistence type="predicted"/>
<evidence type="ECO:0000313" key="1">
    <source>
        <dbReference type="EMBL" id="OQV15497.1"/>
    </source>
</evidence>
<reference evidence="2" key="1">
    <citation type="submission" date="2017-01" db="EMBL/GenBank/DDBJ databases">
        <title>Comparative genomics of anhydrobiosis in the tardigrade Hypsibius dujardini.</title>
        <authorList>
            <person name="Yoshida Y."/>
            <person name="Koutsovoulos G."/>
            <person name="Laetsch D."/>
            <person name="Stevens L."/>
            <person name="Kumar S."/>
            <person name="Horikawa D."/>
            <person name="Ishino K."/>
            <person name="Komine S."/>
            <person name="Tomita M."/>
            <person name="Blaxter M."/>
            <person name="Arakawa K."/>
        </authorList>
    </citation>
    <scope>NUCLEOTIDE SEQUENCE [LARGE SCALE GENOMIC DNA]</scope>
    <source>
        <strain evidence="2">Z151</strain>
    </source>
</reference>
<evidence type="ECO:0000313" key="2">
    <source>
        <dbReference type="Proteomes" id="UP000192578"/>
    </source>
</evidence>
<dbReference type="OrthoDB" id="6621532at2759"/>
<organism evidence="1 2">
    <name type="scientific">Hypsibius exemplaris</name>
    <name type="common">Freshwater tardigrade</name>
    <dbReference type="NCBI Taxonomy" id="2072580"/>
    <lineage>
        <taxon>Eukaryota</taxon>
        <taxon>Metazoa</taxon>
        <taxon>Ecdysozoa</taxon>
        <taxon>Tardigrada</taxon>
        <taxon>Eutardigrada</taxon>
        <taxon>Parachela</taxon>
        <taxon>Hypsibioidea</taxon>
        <taxon>Hypsibiidae</taxon>
        <taxon>Hypsibius</taxon>
    </lineage>
</organism>
<sequence length="318" mass="35447">MLDVSKAFEEVLHTHVIRSLHSAHLSDALRTLVIDLVTRNTTQLEAVEKVVHSTVKEIVQLPADTPNSFFYASRKFKGLRVMNAEWEGSLQHVNIWFTLEKDGNPLVLAVRNLRAEIDSFIQKLAVPPDEIPPFADAKGKPLNPVAKLREEKRRPEFASWGALKMRGQGVELSPGSKEIESLAHVLGACQKGSLLRNARQDRVEKAIGEALKKTGLEIDYESGCVADNGSRRRTDIVSIDREAEKGFIVDPTIRFEANLSQPHDVDAEKKAIYEPTITFFRDCTGIQDWEVIGLLVGARGTITTVLKMFESASACHRI</sequence>